<keyword evidence="9" id="KW-1185">Reference proteome</keyword>
<dbReference type="InterPro" id="IPR023048">
    <property type="entry name" value="NADH:quinone_OxRdtase_FMN_depd"/>
</dbReference>
<keyword evidence="1 6" id="KW-0285">Flavoprotein</keyword>
<evidence type="ECO:0000256" key="1">
    <source>
        <dbReference type="ARBA" id="ARBA00022630"/>
    </source>
</evidence>
<comment type="function">
    <text evidence="6">Also exhibits azoreductase activity. Catalyzes the reductive cleavage of the azo bond in aromatic azo compounds to the corresponding amines.</text>
</comment>
<keyword evidence="3 6" id="KW-0560">Oxidoreductase</keyword>
<dbReference type="EC" id="1.7.1.17" evidence="6"/>
<comment type="subunit">
    <text evidence="6">Homodimer.</text>
</comment>
<feature type="binding site" evidence="6">
    <location>
        <position position="13"/>
    </location>
    <ligand>
        <name>FMN</name>
        <dbReference type="ChEBI" id="CHEBI:58210"/>
    </ligand>
</feature>
<dbReference type="GO" id="GO:0016655">
    <property type="term" value="F:oxidoreductase activity, acting on NAD(P)H, quinone or similar compound as acceptor"/>
    <property type="evidence" value="ECO:0007669"/>
    <property type="project" value="InterPro"/>
</dbReference>
<dbReference type="InterPro" id="IPR050104">
    <property type="entry name" value="FMN-dep_NADH:Q_OxRdtase_AzoR1"/>
</dbReference>
<dbReference type="PANTHER" id="PTHR43741:SF2">
    <property type="entry name" value="FMN-DEPENDENT NADH:QUINONE OXIDOREDUCTASE"/>
    <property type="match status" value="1"/>
</dbReference>
<dbReference type="InterPro" id="IPR029039">
    <property type="entry name" value="Flavoprotein-like_sf"/>
</dbReference>
<dbReference type="Proteomes" id="UP000219331">
    <property type="component" value="Unassembled WGS sequence"/>
</dbReference>
<dbReference type="STRING" id="538381.GCA_001696535_03599"/>
<feature type="binding site" evidence="6">
    <location>
        <begin position="98"/>
        <end position="101"/>
    </location>
    <ligand>
        <name>FMN</name>
        <dbReference type="ChEBI" id="CHEBI:58210"/>
    </ligand>
</feature>
<evidence type="ECO:0000256" key="2">
    <source>
        <dbReference type="ARBA" id="ARBA00022643"/>
    </source>
</evidence>
<organism evidence="8 9">
    <name type="scientific">Stappia indica</name>
    <dbReference type="NCBI Taxonomy" id="538381"/>
    <lineage>
        <taxon>Bacteria</taxon>
        <taxon>Pseudomonadati</taxon>
        <taxon>Pseudomonadota</taxon>
        <taxon>Alphaproteobacteria</taxon>
        <taxon>Hyphomicrobiales</taxon>
        <taxon>Stappiaceae</taxon>
        <taxon>Stappia</taxon>
    </lineage>
</organism>
<comment type="catalytic activity">
    <reaction evidence="5">
        <text>N,N-dimethyl-1,4-phenylenediamine + anthranilate + 2 NAD(+) = 2-(4-dimethylaminophenyl)diazenylbenzoate + 2 NADH + 2 H(+)</text>
        <dbReference type="Rhea" id="RHEA:55872"/>
        <dbReference type="ChEBI" id="CHEBI:15378"/>
        <dbReference type="ChEBI" id="CHEBI:15783"/>
        <dbReference type="ChEBI" id="CHEBI:16567"/>
        <dbReference type="ChEBI" id="CHEBI:57540"/>
        <dbReference type="ChEBI" id="CHEBI:57945"/>
        <dbReference type="ChEBI" id="CHEBI:71579"/>
        <dbReference type="EC" id="1.7.1.17"/>
    </reaction>
    <physiologicalReaction direction="right-to-left" evidence="5">
        <dbReference type="Rhea" id="RHEA:55874"/>
    </physiologicalReaction>
</comment>
<comment type="cofactor">
    <cofactor evidence="6">
        <name>FMN</name>
        <dbReference type="ChEBI" id="CHEBI:58210"/>
    </cofactor>
    <text evidence="6">Binds 1 FMN per subunit.</text>
</comment>
<dbReference type="Pfam" id="PF02525">
    <property type="entry name" value="Flavodoxin_2"/>
    <property type="match status" value="1"/>
</dbReference>
<dbReference type="GO" id="GO:0016652">
    <property type="term" value="F:oxidoreductase activity, acting on NAD(P)H as acceptor"/>
    <property type="evidence" value="ECO:0007669"/>
    <property type="project" value="UniProtKB-UniRule"/>
</dbReference>
<evidence type="ECO:0000313" key="8">
    <source>
        <dbReference type="EMBL" id="SOC13076.1"/>
    </source>
</evidence>
<dbReference type="OrthoDB" id="9787136at2"/>
<keyword evidence="2 6" id="KW-0288">FMN</keyword>
<dbReference type="GO" id="GO:0009055">
    <property type="term" value="F:electron transfer activity"/>
    <property type="evidence" value="ECO:0007669"/>
    <property type="project" value="UniProtKB-UniRule"/>
</dbReference>
<proteinExistence type="inferred from homology"/>
<comment type="similarity">
    <text evidence="6">Belongs to the azoreductase type 1 family.</text>
</comment>
<reference evidence="8 9" key="1">
    <citation type="submission" date="2017-08" db="EMBL/GenBank/DDBJ databases">
        <authorList>
            <person name="de Groot N.N."/>
        </authorList>
    </citation>
    <scope>NUCLEOTIDE SEQUENCE [LARGE SCALE GENOMIC DNA]</scope>
    <source>
        <strain evidence="8 9">USBA 352</strain>
    </source>
</reference>
<comment type="function">
    <text evidence="6">Quinone reductase that provides resistance to thiol-specific stress caused by electrophilic quinones.</text>
</comment>
<keyword evidence="4 6" id="KW-0520">NAD</keyword>
<dbReference type="RefSeq" id="WP_097175293.1">
    <property type="nucleotide sequence ID" value="NZ_OBML01000007.1"/>
</dbReference>
<dbReference type="SUPFAM" id="SSF52218">
    <property type="entry name" value="Flavoproteins"/>
    <property type="match status" value="1"/>
</dbReference>
<evidence type="ECO:0000259" key="7">
    <source>
        <dbReference type="Pfam" id="PF02525"/>
    </source>
</evidence>
<evidence type="ECO:0000256" key="6">
    <source>
        <dbReference type="HAMAP-Rule" id="MF_01216"/>
    </source>
</evidence>
<dbReference type="AlphaFoldDB" id="A0A285T1X2"/>
<dbReference type="InterPro" id="IPR003680">
    <property type="entry name" value="Flavodoxin_fold"/>
</dbReference>
<comment type="catalytic activity">
    <reaction evidence="6">
        <text>2 a quinone + NADH + H(+) = 2 a 1,4-benzosemiquinone + NAD(+)</text>
        <dbReference type="Rhea" id="RHEA:65952"/>
        <dbReference type="ChEBI" id="CHEBI:15378"/>
        <dbReference type="ChEBI" id="CHEBI:57540"/>
        <dbReference type="ChEBI" id="CHEBI:57945"/>
        <dbReference type="ChEBI" id="CHEBI:132124"/>
        <dbReference type="ChEBI" id="CHEBI:134225"/>
    </reaction>
</comment>
<dbReference type="Gene3D" id="3.40.50.360">
    <property type="match status" value="1"/>
</dbReference>
<dbReference type="HAMAP" id="MF_01216">
    <property type="entry name" value="Azoreductase_type1"/>
    <property type="match status" value="1"/>
</dbReference>
<feature type="domain" description="Flavodoxin-like fold" evidence="7">
    <location>
        <begin position="6"/>
        <end position="202"/>
    </location>
</feature>
<evidence type="ECO:0000313" key="9">
    <source>
        <dbReference type="Proteomes" id="UP000219331"/>
    </source>
</evidence>
<sequence length="206" mass="21747">MPSTLKVLAITSSALGDASASNKLVNDTVEQLKSRNADLQLTVRDLGAGQVPHLDLDGATAIRGGEPANAAQAAAQKLSDELIAEVKAADVLVIGAPMYNFGIPSTLKSWFDYVLRAGVTFRYTEAGPEGLMTGKRAIVVATRGGLYSEGPAKPMDSQEPHLRTMLGFIGVTDVTFVYAEKLAFGPEAREASIGEAERKLEELVAA</sequence>
<dbReference type="EMBL" id="OBML01000007">
    <property type="protein sequence ID" value="SOC13076.1"/>
    <property type="molecule type" value="Genomic_DNA"/>
</dbReference>
<dbReference type="PANTHER" id="PTHR43741">
    <property type="entry name" value="FMN-DEPENDENT NADH-AZOREDUCTASE 1"/>
    <property type="match status" value="1"/>
</dbReference>
<accession>A0A285T1X2</accession>
<protein>
    <recommendedName>
        <fullName evidence="6">FMN dependent NADH:quinone oxidoreductase</fullName>
        <ecNumber evidence="6">1.6.5.-</ecNumber>
    </recommendedName>
    <alternativeName>
        <fullName evidence="6">Azo-dye reductase</fullName>
    </alternativeName>
    <alternativeName>
        <fullName evidence="6">FMN-dependent NADH-azo compound oxidoreductase</fullName>
    </alternativeName>
    <alternativeName>
        <fullName evidence="6">FMN-dependent NADH-azoreductase</fullName>
        <ecNumber evidence="6">1.7.1.17</ecNumber>
    </alternativeName>
</protein>
<dbReference type="GO" id="GO:0010181">
    <property type="term" value="F:FMN binding"/>
    <property type="evidence" value="ECO:0007669"/>
    <property type="project" value="UniProtKB-UniRule"/>
</dbReference>
<feature type="binding site" evidence="6">
    <location>
        <begin position="19"/>
        <end position="21"/>
    </location>
    <ligand>
        <name>FMN</name>
        <dbReference type="ChEBI" id="CHEBI:58210"/>
    </ligand>
</feature>
<evidence type="ECO:0000256" key="5">
    <source>
        <dbReference type="ARBA" id="ARBA00048542"/>
    </source>
</evidence>
<gene>
    <name evidence="6" type="primary">azoR</name>
    <name evidence="8" type="ORF">SAMN05421512_10778</name>
</gene>
<evidence type="ECO:0000256" key="3">
    <source>
        <dbReference type="ARBA" id="ARBA00023002"/>
    </source>
</evidence>
<evidence type="ECO:0000256" key="4">
    <source>
        <dbReference type="ARBA" id="ARBA00023027"/>
    </source>
</evidence>
<dbReference type="EC" id="1.6.5.-" evidence="6"/>
<feature type="binding site" evidence="6">
    <location>
        <begin position="142"/>
        <end position="145"/>
    </location>
    <ligand>
        <name>FMN</name>
        <dbReference type="ChEBI" id="CHEBI:58210"/>
    </ligand>
</feature>
<name>A0A285T1X2_9HYPH</name>